<gene>
    <name evidence="7" type="ORF">SAMN04490239_5798</name>
</gene>
<dbReference type="InterPro" id="IPR020846">
    <property type="entry name" value="MFS_dom"/>
</dbReference>
<dbReference type="EMBL" id="FNSV01000005">
    <property type="protein sequence ID" value="SEC87417.1"/>
    <property type="molecule type" value="Genomic_DNA"/>
</dbReference>
<organism evidence="7 8">
    <name type="scientific">Rhodococcus koreensis</name>
    <dbReference type="NCBI Taxonomy" id="99653"/>
    <lineage>
        <taxon>Bacteria</taxon>
        <taxon>Bacillati</taxon>
        <taxon>Actinomycetota</taxon>
        <taxon>Actinomycetes</taxon>
        <taxon>Mycobacteriales</taxon>
        <taxon>Nocardiaceae</taxon>
        <taxon>Rhodococcus</taxon>
    </lineage>
</organism>
<dbReference type="PROSITE" id="PS00217">
    <property type="entry name" value="SUGAR_TRANSPORT_2"/>
    <property type="match status" value="1"/>
</dbReference>
<dbReference type="GO" id="GO:0005886">
    <property type="term" value="C:plasma membrane"/>
    <property type="evidence" value="ECO:0007669"/>
    <property type="project" value="UniProtKB-SubCell"/>
</dbReference>
<evidence type="ECO:0000256" key="5">
    <source>
        <dbReference type="ARBA" id="ARBA00023136"/>
    </source>
</evidence>
<dbReference type="PANTHER" id="PTHR48022">
    <property type="entry name" value="PLASTIDIC GLUCOSE TRANSPORTER 4"/>
    <property type="match status" value="1"/>
</dbReference>
<dbReference type="InterPro" id="IPR036259">
    <property type="entry name" value="MFS_trans_sf"/>
</dbReference>
<keyword evidence="8" id="KW-1185">Reference proteome</keyword>
<evidence type="ECO:0000313" key="7">
    <source>
        <dbReference type="EMBL" id="SEC87417.1"/>
    </source>
</evidence>
<protein>
    <submittedName>
        <fullName evidence="7">MFS transporter, putative metabolite transport protein</fullName>
    </submittedName>
</protein>
<dbReference type="InterPro" id="IPR050360">
    <property type="entry name" value="MFS_Sugar_Transporters"/>
</dbReference>
<dbReference type="OrthoDB" id="9787026at2"/>
<evidence type="ECO:0000256" key="2">
    <source>
        <dbReference type="ARBA" id="ARBA00010992"/>
    </source>
</evidence>
<evidence type="ECO:0000256" key="4">
    <source>
        <dbReference type="ARBA" id="ARBA00022989"/>
    </source>
</evidence>
<keyword evidence="3" id="KW-0812">Transmembrane</keyword>
<dbReference type="CDD" id="cd17316">
    <property type="entry name" value="MFS_SV2_like"/>
    <property type="match status" value="1"/>
</dbReference>
<evidence type="ECO:0000313" key="8">
    <source>
        <dbReference type="Proteomes" id="UP000183561"/>
    </source>
</evidence>
<dbReference type="Pfam" id="PF00083">
    <property type="entry name" value="Sugar_tr"/>
    <property type="match status" value="1"/>
</dbReference>
<dbReference type="AlphaFoldDB" id="A0A1H4W268"/>
<dbReference type="Gene3D" id="1.20.1250.20">
    <property type="entry name" value="MFS general substrate transporter like domains"/>
    <property type="match status" value="1"/>
</dbReference>
<dbReference type="InterPro" id="IPR005828">
    <property type="entry name" value="MFS_sugar_transport-like"/>
</dbReference>
<keyword evidence="5" id="KW-0472">Membrane</keyword>
<evidence type="ECO:0000256" key="3">
    <source>
        <dbReference type="ARBA" id="ARBA00022692"/>
    </source>
</evidence>
<dbReference type="PROSITE" id="PS50850">
    <property type="entry name" value="MFS"/>
    <property type="match status" value="1"/>
</dbReference>
<dbReference type="RefSeq" id="WP_072945071.1">
    <property type="nucleotide sequence ID" value="NZ_CP070609.1"/>
</dbReference>
<evidence type="ECO:0000259" key="6">
    <source>
        <dbReference type="PROSITE" id="PS50850"/>
    </source>
</evidence>
<comment type="similarity">
    <text evidence="2">Belongs to the major facilitator superfamily. Sugar transporter (TC 2.A.1.1) family.</text>
</comment>
<dbReference type="GO" id="GO:0005351">
    <property type="term" value="F:carbohydrate:proton symporter activity"/>
    <property type="evidence" value="ECO:0007669"/>
    <property type="project" value="TreeGrafter"/>
</dbReference>
<dbReference type="PANTHER" id="PTHR48022:SF2">
    <property type="entry name" value="PLASTIDIC GLUCOSE TRANSPORTER 4"/>
    <property type="match status" value="1"/>
</dbReference>
<feature type="domain" description="Major facilitator superfamily (MFS) profile" evidence="6">
    <location>
        <begin position="18"/>
        <end position="435"/>
    </location>
</feature>
<comment type="subcellular location">
    <subcellularLocation>
        <location evidence="1">Cell membrane</location>
        <topology evidence="1">Multi-pass membrane protein</topology>
    </subcellularLocation>
</comment>
<reference evidence="8" key="1">
    <citation type="submission" date="2016-10" db="EMBL/GenBank/DDBJ databases">
        <authorList>
            <person name="Varghese N."/>
            <person name="Submissions S."/>
        </authorList>
    </citation>
    <scope>NUCLEOTIDE SEQUENCE [LARGE SCALE GENOMIC DNA]</scope>
    <source>
        <strain evidence="8">DSM 44498</strain>
    </source>
</reference>
<sequence length="465" mass="49505">MTTHLIDDSPLTRYHKKLIVACSGGPFLDGYLLSIVGVALAGASADLDLDASTLGFAGAVSLVGLFFGSLIFGPVTDRIGRRVMYTADLLVMILASVACLWIETGWQLIALRFVIGAAVGADYPIATSLLTEWIPKKSRGAIIGLLSVVWLVGAVVAYLVGFALTSVYGPESWRWMLASGAVFGVIVLLLRMGAHESPRWLVAKGRLEEAREHVSDVLGRNVTLEEIATLAADEDSPGPGRFTELLRGDYLRRVVFCGLFWMCFAIPQFALFTYGPIILSHMGFSGNGASETLGQIILNLGFVLGALPGMRWVETRGRRPLILGSFFFGALALVPLGVWPGAPSWFVMVFFFLFTLINSAGNILVFIYPNELFPTQIRASAVGLATAISRVGAAAGTFLVPVSLDTLGTGTTMLIGAAITLLGFVISFFWAEETRNQSLASAAQTTATPADLPTGTTLTGPNGAS</sequence>
<proteinExistence type="inferred from homology"/>
<name>A0A1H4W268_9NOCA</name>
<accession>A0A1H4W268</accession>
<dbReference type="Proteomes" id="UP000183561">
    <property type="component" value="Unassembled WGS sequence"/>
</dbReference>
<dbReference type="InterPro" id="IPR005829">
    <property type="entry name" value="Sugar_transporter_CS"/>
</dbReference>
<keyword evidence="4" id="KW-1133">Transmembrane helix</keyword>
<evidence type="ECO:0000256" key="1">
    <source>
        <dbReference type="ARBA" id="ARBA00004651"/>
    </source>
</evidence>
<dbReference type="SUPFAM" id="SSF103473">
    <property type="entry name" value="MFS general substrate transporter"/>
    <property type="match status" value="1"/>
</dbReference>